<feature type="domain" description="Right handed beta helix" evidence="2">
    <location>
        <begin position="582"/>
        <end position="753"/>
    </location>
</feature>
<feature type="domain" description="Right handed beta helix" evidence="2">
    <location>
        <begin position="83"/>
        <end position="234"/>
    </location>
</feature>
<keyword evidence="1" id="KW-0812">Transmembrane</keyword>
<feature type="transmembrane region" description="Helical" evidence="1">
    <location>
        <begin position="1276"/>
        <end position="1295"/>
    </location>
</feature>
<organism evidence="3">
    <name type="scientific">Amphimedon queenslandica</name>
    <name type="common">Sponge</name>
    <dbReference type="NCBI Taxonomy" id="400682"/>
    <lineage>
        <taxon>Eukaryota</taxon>
        <taxon>Metazoa</taxon>
        <taxon>Porifera</taxon>
        <taxon>Demospongiae</taxon>
        <taxon>Heteroscleromorpha</taxon>
        <taxon>Haplosclerida</taxon>
        <taxon>Niphatidae</taxon>
        <taxon>Amphimedon</taxon>
    </lineage>
</organism>
<keyword evidence="1" id="KW-1133">Transmembrane helix</keyword>
<dbReference type="OrthoDB" id="5989148at2759"/>
<dbReference type="SMART" id="SM00710">
    <property type="entry name" value="PbH1"/>
    <property type="match status" value="22"/>
</dbReference>
<evidence type="ECO:0000313" key="3">
    <source>
        <dbReference type="EnsemblMetazoa" id="Aqu2.1.20531_001"/>
    </source>
</evidence>
<dbReference type="InterPro" id="IPR012334">
    <property type="entry name" value="Pectin_lyas_fold"/>
</dbReference>
<sequence length="1437" mass="158376">MSQWPRNVTLIFRKGEHTLRDQPLTMVGLESVILKQSSSDAFINCGKMNEPNAIKIANISGTVYVEGLKIECQYDVLLQNVKSNTVISNVQGRGLSIQGYQFLTEVSILQSTFFITENASSLFANAVAIINASRVTIQDTAISNKYGTGLALHRNRGKIFLRNVTISNNGKQGLYLGWTEYNITLRNVKSAHNNGTGLVLINNGDNINLNDVTSANNTNGLVIVSNGNNIALNNIRVDNSKKFGFYMMSNRDNLSLTNVKVNNTKSLAFYIGGNGNKTTLTNITVTNTVFSEGMRIEDNGNEITLVNIVADNNSASGLRLNNNGFQISLDNVICSNTQGIGLILDSNEDSIRLNNITLTKNMYKSLYLSQNGHNISVNNVVIKGTTVKGNGIELSYNGNKVALTNVTVDNCTGIGLMVLANGNSLILSNVTVTNTSYGTGMYLDSNGKNTMLHNITITSSRLNGIFVERSDTGLTLEKIKVTNNGVQNLVVSGNNNNIAINEVIARGSKTAFFVSGNGNNIKVANVNITNSTGLPLYVSLNGNYFSLTNVNLKTCHHGLRIEDNGNNIALSNIRVNDFTESSGIRLNNNGANISLNNIICSNTNNTGLALDNNKDTITLNNIIAKNNTSGGIGIYSNGDNIQLHNVTVANNNKGGIEMTYNRYLIILSNTSVINNTGTGIYIEGETNVTFAHQPTTLYNNSSPGNGGGMWIGRDIVISSNTVVNFYNNTARGAGGAVYVDTRASKHDYKNCTFFYLRPTFKNNYGAIAGDDIYGGKYAYCIGGRADTTTFFDGIYCIYNLIRFFPTPVSSHISSSPIGVCQCLNDSVVDYNNRFIHKVLYSGQSITIPIVTVGTCGGISPGEIVTKNTDGIQVVLSNTNQETEKQCKNFTYQFLQQSTNIFSGNVSLQHKLVPDKETKYLMYSELTISLTFLPCPLGLELATERYRCDSTVSSINGTECDVEWMPNPIKRYGNNWLHYDEDYECIIAHRACPFDYCDTSTVYLSLNESHSQCMFNRSGILCGECQQGLSLMLGSNKCASCNNNYISLFVAFLVAGIVLVVFLMTSNLTVSVGSINGLLFYANIVKLNQTVLFPNGISIPVLSQFIAWLNLDLGIQTCFFNGLDGYWKTWLQFTFPLYIWLLIGFIIIGSYYSGKLSRLCGNNAVPVLATLILMSYSRLLQTITNILMSTKIKCSTYHWIVWNVDGNIGYLSPKHIPLFVAALIFLLLGIIYTVLVFSGQWLQRYSGKCCKSSRDPVVKLKPFIDAYTGPYKDNYRFWTGLLLIVRLVLTPVFSYTTGSLSIIHNYIIALTAFILMIFMRGIYRKSTVNVLEYCHFLNLAVLCLFSAVGKDLGFSVYSTTIITGVSVSSAMLMFIITIIGHIYWKVFGSKRQTHRNEGFNFLRDLALEENKDVTDEGSPARLVMRRESLIFDFNFKEM</sequence>
<keyword evidence="1" id="KW-0472">Membrane</keyword>
<dbReference type="InterPro" id="IPR039448">
    <property type="entry name" value="Beta_helix"/>
</dbReference>
<proteinExistence type="predicted"/>
<reference evidence="3" key="1">
    <citation type="submission" date="2017-05" db="UniProtKB">
        <authorList>
            <consortium name="EnsemblMetazoa"/>
        </authorList>
    </citation>
    <scope>IDENTIFICATION</scope>
</reference>
<evidence type="ECO:0000256" key="1">
    <source>
        <dbReference type="SAM" id="Phobius"/>
    </source>
</evidence>
<evidence type="ECO:0000259" key="2">
    <source>
        <dbReference type="Pfam" id="PF13229"/>
    </source>
</evidence>
<dbReference type="InParanoid" id="A0A1X7TZ43"/>
<dbReference type="PANTHER" id="PTHR11319:SF35">
    <property type="entry name" value="OUTER MEMBRANE PROTEIN PMPC-RELATED"/>
    <property type="match status" value="1"/>
</dbReference>
<feature type="domain" description="Right handed beta helix" evidence="2">
    <location>
        <begin position="346"/>
        <end position="455"/>
    </location>
</feature>
<accession>A0A1X7TZ43</accession>
<dbReference type="EnsemblMetazoa" id="Aqu2.1.20531_001">
    <property type="protein sequence ID" value="Aqu2.1.20531_001"/>
    <property type="gene ID" value="Aqu2.1.20531"/>
</dbReference>
<dbReference type="InterPro" id="IPR011050">
    <property type="entry name" value="Pectin_lyase_fold/virulence"/>
</dbReference>
<name>A0A1X7TZ43_AMPQE</name>
<dbReference type="SUPFAM" id="SSF51126">
    <property type="entry name" value="Pectin lyase-like"/>
    <property type="match status" value="4"/>
</dbReference>
<dbReference type="PANTHER" id="PTHR11319">
    <property type="entry name" value="G PROTEIN-COUPLED RECEPTOR-RELATED"/>
    <property type="match status" value="1"/>
</dbReference>
<dbReference type="InterPro" id="IPR006626">
    <property type="entry name" value="PbH1"/>
</dbReference>
<feature type="transmembrane region" description="Helical" evidence="1">
    <location>
        <begin position="1158"/>
        <end position="1178"/>
    </location>
</feature>
<feature type="transmembrane region" description="Helical" evidence="1">
    <location>
        <begin position="1215"/>
        <end position="1237"/>
    </location>
</feature>
<feature type="transmembrane region" description="Helical" evidence="1">
    <location>
        <begin position="1360"/>
        <end position="1383"/>
    </location>
</feature>
<feature type="transmembrane region" description="Helical" evidence="1">
    <location>
        <begin position="1090"/>
        <end position="1109"/>
    </location>
</feature>
<feature type="transmembrane region" description="Helical" evidence="1">
    <location>
        <begin position="1129"/>
        <end position="1151"/>
    </location>
</feature>
<feature type="transmembrane region" description="Helical" evidence="1">
    <location>
        <begin position="1301"/>
        <end position="1322"/>
    </location>
</feature>
<feature type="transmembrane region" description="Helical" evidence="1">
    <location>
        <begin position="1329"/>
        <end position="1348"/>
    </location>
</feature>
<dbReference type="Pfam" id="PF13229">
    <property type="entry name" value="Beta_helix"/>
    <property type="match status" value="3"/>
</dbReference>
<dbReference type="Gene3D" id="2.160.20.10">
    <property type="entry name" value="Single-stranded right-handed beta-helix, Pectin lyase-like"/>
    <property type="match status" value="3"/>
</dbReference>
<protein>
    <recommendedName>
        <fullName evidence="2">Right handed beta helix domain-containing protein</fullName>
    </recommendedName>
</protein>
<feature type="transmembrane region" description="Helical" evidence="1">
    <location>
        <begin position="1044"/>
        <end position="1069"/>
    </location>
</feature>